<sequence>MLKNRFHCFGASCQITLLSPEDNAEELFSLAKDEMLRLEAKFSSHLSTSLVSSINSTAGTTHVTELDPEARSLFAFVNAVWTKSKHVFDPTTCLLANCYSTDGRLQATPAQLSGMLNLVGWDKLEITAEGARLQREGMLIELDDCVRPYALDCLRKMLLARGIQHACLELDSEAVTIGRQPDGSNWLLGVRHPHRGQTAISRVKLNNRGFASCGEFERRIRHEGEDYGWGLSPVDGYPIPGLLSVSVLADSCLSAFGAAAVARSRTEQAAVKWLDNLGLPWMGVDRQLKTIGPLAPR</sequence>
<keyword evidence="8" id="KW-0274">FAD</keyword>
<dbReference type="PANTHER" id="PTHR30040">
    <property type="entry name" value="THIAMINE BIOSYNTHESIS LIPOPROTEIN APBE"/>
    <property type="match status" value="1"/>
</dbReference>
<evidence type="ECO:0000313" key="13">
    <source>
        <dbReference type="Proteomes" id="UP000298050"/>
    </source>
</evidence>
<dbReference type="AlphaFoldDB" id="A0A4Z0M424"/>
<evidence type="ECO:0000313" key="12">
    <source>
        <dbReference type="EMBL" id="TGD74128.1"/>
    </source>
</evidence>
<evidence type="ECO:0000256" key="11">
    <source>
        <dbReference type="ARBA" id="ARBA00048540"/>
    </source>
</evidence>
<keyword evidence="6" id="KW-0808">Transferase</keyword>
<keyword evidence="13" id="KW-1185">Reference proteome</keyword>
<dbReference type="EC" id="2.7.1.180" evidence="3"/>
<dbReference type="Proteomes" id="UP000298050">
    <property type="component" value="Unassembled WGS sequence"/>
</dbReference>
<evidence type="ECO:0000256" key="2">
    <source>
        <dbReference type="ARBA" id="ARBA00008282"/>
    </source>
</evidence>
<dbReference type="GO" id="GO:0046872">
    <property type="term" value="F:metal ion binding"/>
    <property type="evidence" value="ECO:0007669"/>
    <property type="project" value="UniProtKB-KW"/>
</dbReference>
<keyword evidence="9" id="KW-0460">Magnesium</keyword>
<evidence type="ECO:0000256" key="5">
    <source>
        <dbReference type="ARBA" id="ARBA00022630"/>
    </source>
</evidence>
<keyword evidence="7" id="KW-0479">Metal-binding</keyword>
<dbReference type="PANTHER" id="PTHR30040:SF2">
    <property type="entry name" value="FAD:PROTEIN FMN TRANSFERASE"/>
    <property type="match status" value="1"/>
</dbReference>
<comment type="similarity">
    <text evidence="2">Belongs to the ApbE family.</text>
</comment>
<reference evidence="12 13" key="1">
    <citation type="submission" date="2019-04" db="EMBL/GenBank/DDBJ databases">
        <title>Taxonomy of novel Haliea sp. from mangrove soil of West Coast of India.</title>
        <authorList>
            <person name="Verma A."/>
            <person name="Kumar P."/>
            <person name="Krishnamurthi S."/>
        </authorList>
    </citation>
    <scope>NUCLEOTIDE SEQUENCE [LARGE SCALE GENOMIC DNA]</scope>
    <source>
        <strain evidence="12 13">SAOS-164</strain>
    </source>
</reference>
<dbReference type="InterPro" id="IPR003374">
    <property type="entry name" value="ApbE-like_sf"/>
</dbReference>
<gene>
    <name evidence="12" type="ORF">E4634_08325</name>
</gene>
<dbReference type="Gene3D" id="3.10.520.10">
    <property type="entry name" value="ApbE-like domains"/>
    <property type="match status" value="1"/>
</dbReference>
<evidence type="ECO:0000256" key="9">
    <source>
        <dbReference type="ARBA" id="ARBA00022842"/>
    </source>
</evidence>
<organism evidence="12 13">
    <name type="scientific">Mangrovimicrobium sediminis</name>
    <dbReference type="NCBI Taxonomy" id="2562682"/>
    <lineage>
        <taxon>Bacteria</taxon>
        <taxon>Pseudomonadati</taxon>
        <taxon>Pseudomonadota</taxon>
        <taxon>Gammaproteobacteria</taxon>
        <taxon>Cellvibrionales</taxon>
        <taxon>Halieaceae</taxon>
        <taxon>Mangrovimicrobium</taxon>
    </lineage>
</organism>
<dbReference type="Pfam" id="PF02424">
    <property type="entry name" value="ApbE"/>
    <property type="match status" value="1"/>
</dbReference>
<dbReference type="OrthoDB" id="9778595at2"/>
<dbReference type="EMBL" id="SRLE01000006">
    <property type="protein sequence ID" value="TGD74128.1"/>
    <property type="molecule type" value="Genomic_DNA"/>
</dbReference>
<comment type="cofactor">
    <cofactor evidence="1">
        <name>Mg(2+)</name>
        <dbReference type="ChEBI" id="CHEBI:18420"/>
    </cofactor>
</comment>
<evidence type="ECO:0000256" key="3">
    <source>
        <dbReference type="ARBA" id="ARBA00011955"/>
    </source>
</evidence>
<protein>
    <recommendedName>
        <fullName evidence="4">FAD:protein FMN transferase</fullName>
        <ecNumber evidence="3">2.7.1.180</ecNumber>
    </recommendedName>
    <alternativeName>
        <fullName evidence="10">Flavin transferase</fullName>
    </alternativeName>
</protein>
<dbReference type="InterPro" id="IPR024932">
    <property type="entry name" value="ApbE"/>
</dbReference>
<evidence type="ECO:0000256" key="8">
    <source>
        <dbReference type="ARBA" id="ARBA00022827"/>
    </source>
</evidence>
<evidence type="ECO:0000256" key="6">
    <source>
        <dbReference type="ARBA" id="ARBA00022679"/>
    </source>
</evidence>
<comment type="catalytic activity">
    <reaction evidence="11">
        <text>L-threonyl-[protein] + FAD = FMN-L-threonyl-[protein] + AMP + H(+)</text>
        <dbReference type="Rhea" id="RHEA:36847"/>
        <dbReference type="Rhea" id="RHEA-COMP:11060"/>
        <dbReference type="Rhea" id="RHEA-COMP:11061"/>
        <dbReference type="ChEBI" id="CHEBI:15378"/>
        <dbReference type="ChEBI" id="CHEBI:30013"/>
        <dbReference type="ChEBI" id="CHEBI:57692"/>
        <dbReference type="ChEBI" id="CHEBI:74257"/>
        <dbReference type="ChEBI" id="CHEBI:456215"/>
        <dbReference type="EC" id="2.7.1.180"/>
    </reaction>
</comment>
<evidence type="ECO:0000256" key="10">
    <source>
        <dbReference type="ARBA" id="ARBA00031306"/>
    </source>
</evidence>
<comment type="caution">
    <text evidence="12">The sequence shown here is derived from an EMBL/GenBank/DDBJ whole genome shotgun (WGS) entry which is preliminary data.</text>
</comment>
<evidence type="ECO:0000256" key="7">
    <source>
        <dbReference type="ARBA" id="ARBA00022723"/>
    </source>
</evidence>
<dbReference type="GO" id="GO:0016740">
    <property type="term" value="F:transferase activity"/>
    <property type="evidence" value="ECO:0007669"/>
    <property type="project" value="UniProtKB-KW"/>
</dbReference>
<proteinExistence type="inferred from homology"/>
<dbReference type="SUPFAM" id="SSF143631">
    <property type="entry name" value="ApbE-like"/>
    <property type="match status" value="1"/>
</dbReference>
<keyword evidence="5" id="KW-0285">Flavoprotein</keyword>
<name>A0A4Z0M424_9GAMM</name>
<evidence type="ECO:0000256" key="1">
    <source>
        <dbReference type="ARBA" id="ARBA00001946"/>
    </source>
</evidence>
<dbReference type="RefSeq" id="WP_135442718.1">
    <property type="nucleotide sequence ID" value="NZ_SRLE01000006.1"/>
</dbReference>
<accession>A0A4Z0M424</accession>
<evidence type="ECO:0000256" key="4">
    <source>
        <dbReference type="ARBA" id="ARBA00016337"/>
    </source>
</evidence>